<accession>A0ABP5QQ53</accession>
<evidence type="ECO:0000313" key="2">
    <source>
        <dbReference type="EMBL" id="GAA2239397.1"/>
    </source>
</evidence>
<keyword evidence="3" id="KW-1185">Reference proteome</keyword>
<feature type="region of interest" description="Disordered" evidence="1">
    <location>
        <begin position="1"/>
        <end position="59"/>
    </location>
</feature>
<evidence type="ECO:0000256" key="1">
    <source>
        <dbReference type="SAM" id="MobiDB-lite"/>
    </source>
</evidence>
<organism evidence="2 3">
    <name type="scientific">Kitasatospora cystarginea</name>
    <dbReference type="NCBI Taxonomy" id="58350"/>
    <lineage>
        <taxon>Bacteria</taxon>
        <taxon>Bacillati</taxon>
        <taxon>Actinomycetota</taxon>
        <taxon>Actinomycetes</taxon>
        <taxon>Kitasatosporales</taxon>
        <taxon>Streptomycetaceae</taxon>
        <taxon>Kitasatospora</taxon>
    </lineage>
</organism>
<protein>
    <submittedName>
        <fullName evidence="2">Uncharacterized protein</fullName>
    </submittedName>
</protein>
<sequence length="59" mass="6153">MARREPAAPGFAASRAIRSTGTDSDSPAGTQLTTRPANDGSLVTRQPDTGSRLQHSTID</sequence>
<gene>
    <name evidence="2" type="ORF">GCM10010430_20770</name>
</gene>
<dbReference type="EMBL" id="BAAATR010000007">
    <property type="protein sequence ID" value="GAA2239397.1"/>
    <property type="molecule type" value="Genomic_DNA"/>
</dbReference>
<dbReference type="Proteomes" id="UP001500305">
    <property type="component" value="Unassembled WGS sequence"/>
</dbReference>
<feature type="compositionally biased region" description="Polar residues" evidence="1">
    <location>
        <begin position="17"/>
        <end position="59"/>
    </location>
</feature>
<comment type="caution">
    <text evidence="2">The sequence shown here is derived from an EMBL/GenBank/DDBJ whole genome shotgun (WGS) entry which is preliminary data.</text>
</comment>
<name>A0ABP5QQ53_9ACTN</name>
<proteinExistence type="predicted"/>
<reference evidence="3" key="1">
    <citation type="journal article" date="2019" name="Int. J. Syst. Evol. Microbiol.">
        <title>The Global Catalogue of Microorganisms (GCM) 10K type strain sequencing project: providing services to taxonomists for standard genome sequencing and annotation.</title>
        <authorList>
            <consortium name="The Broad Institute Genomics Platform"/>
            <consortium name="The Broad Institute Genome Sequencing Center for Infectious Disease"/>
            <person name="Wu L."/>
            <person name="Ma J."/>
        </authorList>
    </citation>
    <scope>NUCLEOTIDE SEQUENCE [LARGE SCALE GENOMIC DNA]</scope>
    <source>
        <strain evidence="3">JCM 7356</strain>
    </source>
</reference>
<evidence type="ECO:0000313" key="3">
    <source>
        <dbReference type="Proteomes" id="UP001500305"/>
    </source>
</evidence>